<proteinExistence type="predicted"/>
<protein>
    <submittedName>
        <fullName evidence="1">Uncharacterized protein</fullName>
    </submittedName>
</protein>
<sequence length="323" mass="37190">MSIASDVLRPYFVDGLTDVSGVTDTTFKQWIESEPQVLDSYNVTSKQFNFYISNKETFLRALAFDISRMTIATFESIYDISAEYEIPRSTAWPLIRSYYSAFFAAHTLLRILGYGVIQLERNQSEKLTAALKYHANPPGVNISDGLHLVIYHKDLSSFSIQKLNNGSHEDTWSVLAELLSKISAEFLLDKNPVSQQKKQFLFSQLDDLVKVMKSHPCHVRANWLSRLRNEINYQHKHGAWYPHEKSKNFRTVVYNNLSSWNKEPILKITDKAHYLDKYTQVCTFLVSLVRELTYDIASRNPNDESFLKVTAIKALKQSEKGRG</sequence>
<accession>A0AAW9CGR2</accession>
<organism evidence="1 2">
    <name type="scientific">Kluyvera cryocrescens</name>
    <name type="common">Kluyvera citrophila</name>
    <dbReference type="NCBI Taxonomy" id="580"/>
    <lineage>
        <taxon>Bacteria</taxon>
        <taxon>Pseudomonadati</taxon>
        <taxon>Pseudomonadota</taxon>
        <taxon>Gammaproteobacteria</taxon>
        <taxon>Enterobacterales</taxon>
        <taxon>Enterobacteriaceae</taxon>
        <taxon>Kluyvera</taxon>
    </lineage>
</organism>
<evidence type="ECO:0000313" key="1">
    <source>
        <dbReference type="EMBL" id="MDW3779930.1"/>
    </source>
</evidence>
<reference evidence="1" key="1">
    <citation type="journal article" date="2023" name="J Glob Antimicrob Resist">
        <title>Emergence of NDM-1 and KPC-3 carbapenemases in Kluyvera cryocrescens: Investigating genetic heterogeneity and acquisition routes of blaNDM-1 in Enterobacterales species in Portugal.</title>
        <authorList>
            <person name="Loiodice M."/>
            <person name="Ribeiro M."/>
            <person name="Peixe L."/>
            <person name="Novais A."/>
        </authorList>
    </citation>
    <scope>NUCLEOTIDE SEQUENCE</scope>
    <source>
        <strain evidence="1">K629</strain>
    </source>
</reference>
<dbReference type="RefSeq" id="WP_318243268.1">
    <property type="nucleotide sequence ID" value="NZ_JAUEQX010000026.1"/>
</dbReference>
<gene>
    <name evidence="1" type="ORF">QWU01_24340</name>
</gene>
<dbReference type="EMBL" id="JAUEQX010000026">
    <property type="protein sequence ID" value="MDW3779930.1"/>
    <property type="molecule type" value="Genomic_DNA"/>
</dbReference>
<dbReference type="AlphaFoldDB" id="A0AAW9CGR2"/>
<name>A0AAW9CGR2_KLUCR</name>
<dbReference type="Proteomes" id="UP001276300">
    <property type="component" value="Unassembled WGS sequence"/>
</dbReference>
<evidence type="ECO:0000313" key="2">
    <source>
        <dbReference type="Proteomes" id="UP001276300"/>
    </source>
</evidence>
<comment type="caution">
    <text evidence="1">The sequence shown here is derived from an EMBL/GenBank/DDBJ whole genome shotgun (WGS) entry which is preliminary data.</text>
</comment>